<dbReference type="GO" id="GO:2000304">
    <property type="term" value="P:positive regulation of ceramide biosynthetic process"/>
    <property type="evidence" value="ECO:0007669"/>
    <property type="project" value="TreeGrafter"/>
</dbReference>
<name>A0A0R3QE20_9BILA</name>
<protein>
    <submittedName>
        <fullName evidence="2 4">Uncharacterized protein</fullName>
    </submittedName>
</protein>
<dbReference type="PANTHER" id="PTHR24139:SF34">
    <property type="entry name" value="85_88 KDA CALCIUM-INDEPENDENT PHOSPHOLIPASE A2"/>
    <property type="match status" value="1"/>
</dbReference>
<sequence>MYSVTATEGAPVERARSWCHNMNVPFFRLSAPLHKDIPMDTRDDTDIARMMWDCVQYCNTMRCEMEKIHGLLRKLGPAWRRRHLFEARKSDDDAKLQTAGRSDLI</sequence>
<evidence type="ECO:0000256" key="1">
    <source>
        <dbReference type="ARBA" id="ARBA00022801"/>
    </source>
</evidence>
<dbReference type="InterPro" id="IPR047148">
    <property type="entry name" value="PLPL9"/>
</dbReference>
<reference evidence="2 3" key="2">
    <citation type="submission" date="2018-11" db="EMBL/GenBank/DDBJ databases">
        <authorList>
            <consortium name="Pathogen Informatics"/>
        </authorList>
    </citation>
    <scope>NUCLEOTIDE SEQUENCE [LARGE SCALE GENOMIC DNA]</scope>
</reference>
<dbReference type="AlphaFoldDB" id="A0A0R3QE20"/>
<evidence type="ECO:0000313" key="3">
    <source>
        <dbReference type="Proteomes" id="UP000280834"/>
    </source>
</evidence>
<reference evidence="4" key="1">
    <citation type="submission" date="2017-02" db="UniProtKB">
        <authorList>
            <consortium name="WormBaseParasite"/>
        </authorList>
    </citation>
    <scope>IDENTIFICATION</scope>
</reference>
<gene>
    <name evidence="2" type="ORF">BTMF_LOCUS3901</name>
</gene>
<keyword evidence="1" id="KW-0378">Hydrolase</keyword>
<evidence type="ECO:0000313" key="2">
    <source>
        <dbReference type="EMBL" id="VDO15715.1"/>
    </source>
</evidence>
<dbReference type="GO" id="GO:0047499">
    <property type="term" value="F:calcium-independent phospholipase A2 activity"/>
    <property type="evidence" value="ECO:0007669"/>
    <property type="project" value="InterPro"/>
</dbReference>
<dbReference type="GO" id="GO:0005739">
    <property type="term" value="C:mitochondrion"/>
    <property type="evidence" value="ECO:0007669"/>
    <property type="project" value="TreeGrafter"/>
</dbReference>
<evidence type="ECO:0000313" key="4">
    <source>
        <dbReference type="WBParaSite" id="BTMF_0000460601-mRNA-1"/>
    </source>
</evidence>
<dbReference type="GO" id="GO:0052816">
    <property type="term" value="F:long-chain fatty acyl-CoA hydrolase activity"/>
    <property type="evidence" value="ECO:0007669"/>
    <property type="project" value="TreeGrafter"/>
</dbReference>
<accession>A0A0R3QE20</accession>
<organism evidence="4">
    <name type="scientific">Brugia timori</name>
    <dbReference type="NCBI Taxonomy" id="42155"/>
    <lineage>
        <taxon>Eukaryota</taxon>
        <taxon>Metazoa</taxon>
        <taxon>Ecdysozoa</taxon>
        <taxon>Nematoda</taxon>
        <taxon>Chromadorea</taxon>
        <taxon>Rhabditida</taxon>
        <taxon>Spirurina</taxon>
        <taxon>Spiruromorpha</taxon>
        <taxon>Filarioidea</taxon>
        <taxon>Onchocercidae</taxon>
        <taxon>Brugia</taxon>
    </lineage>
</organism>
<dbReference type="Proteomes" id="UP000280834">
    <property type="component" value="Unassembled WGS sequence"/>
</dbReference>
<dbReference type="WBParaSite" id="BTMF_0000460601-mRNA-1">
    <property type="protein sequence ID" value="BTMF_0000460601-mRNA-1"/>
    <property type="gene ID" value="BTMF_0000460601"/>
</dbReference>
<keyword evidence="3" id="KW-1185">Reference proteome</keyword>
<dbReference type="PANTHER" id="PTHR24139">
    <property type="entry name" value="CALCIUM-INDEPENDENT PHOSPHOLIPASE A2"/>
    <property type="match status" value="1"/>
</dbReference>
<dbReference type="STRING" id="42155.A0A0R3QE20"/>
<dbReference type="EMBL" id="UZAG01003678">
    <property type="protein sequence ID" value="VDO15715.1"/>
    <property type="molecule type" value="Genomic_DNA"/>
</dbReference>
<proteinExistence type="predicted"/>